<name>A0ABU0BIA9_9HYPH</name>
<gene>
    <name evidence="1" type="ORF">QO002_000122</name>
</gene>
<evidence type="ECO:0000313" key="2">
    <source>
        <dbReference type="Proteomes" id="UP001230207"/>
    </source>
</evidence>
<reference evidence="1 2" key="1">
    <citation type="submission" date="2023-07" db="EMBL/GenBank/DDBJ databases">
        <title>Genomic Encyclopedia of Type Strains, Phase IV (KMG-IV): sequencing the most valuable type-strain genomes for metagenomic binning, comparative biology and taxonomic classification.</title>
        <authorList>
            <person name="Goeker M."/>
        </authorList>
    </citation>
    <scope>NUCLEOTIDE SEQUENCE [LARGE SCALE GENOMIC DNA]</scope>
    <source>
        <strain evidence="1 2">DSM 1112</strain>
    </source>
</reference>
<protein>
    <recommendedName>
        <fullName evidence="3">Rap1a immunity protein domain-containing protein</fullName>
    </recommendedName>
</protein>
<proteinExistence type="predicted"/>
<dbReference type="EMBL" id="JAUSVF010000001">
    <property type="protein sequence ID" value="MDQ0317984.1"/>
    <property type="molecule type" value="Genomic_DNA"/>
</dbReference>
<keyword evidence="2" id="KW-1185">Reference proteome</keyword>
<comment type="caution">
    <text evidence="1">The sequence shown here is derived from an EMBL/GenBank/DDBJ whole genome shotgun (WGS) entry which is preliminary data.</text>
</comment>
<dbReference type="Proteomes" id="UP001230207">
    <property type="component" value="Unassembled WGS sequence"/>
</dbReference>
<accession>A0ABU0BIA9</accession>
<evidence type="ECO:0008006" key="3">
    <source>
        <dbReference type="Google" id="ProtNLM"/>
    </source>
</evidence>
<sequence length="89" mass="9787">MKGAYAGEFQAAMVFASGETLASFNVLLKDRGEPPLYCPPPALQITQEQYVSILANYLKSSETATSKDDYRAFPVYVREALKATFPCKA</sequence>
<organism evidence="1 2">
    <name type="scientific">Pararhizobium capsulatum DSM 1112</name>
    <dbReference type="NCBI Taxonomy" id="1121113"/>
    <lineage>
        <taxon>Bacteria</taxon>
        <taxon>Pseudomonadati</taxon>
        <taxon>Pseudomonadota</taxon>
        <taxon>Alphaproteobacteria</taxon>
        <taxon>Hyphomicrobiales</taxon>
        <taxon>Rhizobiaceae</taxon>
        <taxon>Rhizobium/Agrobacterium group</taxon>
        <taxon>Pararhizobium</taxon>
    </lineage>
</organism>
<evidence type="ECO:0000313" key="1">
    <source>
        <dbReference type="EMBL" id="MDQ0317984.1"/>
    </source>
</evidence>
<dbReference type="RefSeq" id="WP_307225654.1">
    <property type="nucleotide sequence ID" value="NZ_JAUSVF010000001.1"/>
</dbReference>